<evidence type="ECO:0000256" key="5">
    <source>
        <dbReference type="ARBA" id="ARBA00022679"/>
    </source>
</evidence>
<dbReference type="PANTHER" id="PTHR45436">
    <property type="entry name" value="SENSOR HISTIDINE KINASE YKOH"/>
    <property type="match status" value="1"/>
</dbReference>
<dbReference type="GO" id="GO:0000155">
    <property type="term" value="F:phosphorelay sensor kinase activity"/>
    <property type="evidence" value="ECO:0007669"/>
    <property type="project" value="InterPro"/>
</dbReference>
<dbReference type="GO" id="GO:0005524">
    <property type="term" value="F:ATP binding"/>
    <property type="evidence" value="ECO:0007669"/>
    <property type="project" value="UniProtKB-KW"/>
</dbReference>
<keyword evidence="11" id="KW-0902">Two-component regulatory system</keyword>
<dbReference type="PANTHER" id="PTHR45436:SF14">
    <property type="entry name" value="SENSOR PROTEIN QSEC"/>
    <property type="match status" value="1"/>
</dbReference>
<dbReference type="EC" id="2.7.13.3" evidence="3"/>
<dbReference type="Pfam" id="PF02518">
    <property type="entry name" value="HATPase_c"/>
    <property type="match status" value="1"/>
</dbReference>
<dbReference type="SUPFAM" id="SSF55874">
    <property type="entry name" value="ATPase domain of HSP90 chaperone/DNA topoisomerase II/histidine kinase"/>
    <property type="match status" value="1"/>
</dbReference>
<keyword evidence="8 15" id="KW-0418">Kinase</keyword>
<dbReference type="InterPro" id="IPR003661">
    <property type="entry name" value="HisK_dim/P_dom"/>
</dbReference>
<name>S6AIH4_SULDS</name>
<reference evidence="15 16" key="1">
    <citation type="journal article" date="2012" name="Appl. Environ. Microbiol.">
        <title>Draft genome sequence of a psychrotolerant sulfur-oxidizing bacterium, Sulfuricella denitrificans skB26, and proteomic insights into cold adaptation.</title>
        <authorList>
            <person name="Watanabe T."/>
            <person name="Kojima H."/>
            <person name="Fukui M."/>
        </authorList>
    </citation>
    <scope>NUCLEOTIDE SEQUENCE [LARGE SCALE GENOMIC DNA]</scope>
    <source>
        <strain evidence="16">skB26</strain>
    </source>
</reference>
<evidence type="ECO:0000256" key="3">
    <source>
        <dbReference type="ARBA" id="ARBA00012438"/>
    </source>
</evidence>
<dbReference type="SMART" id="SM00387">
    <property type="entry name" value="HATPase_c"/>
    <property type="match status" value="1"/>
</dbReference>
<keyword evidence="5" id="KW-0808">Transferase</keyword>
<evidence type="ECO:0000256" key="11">
    <source>
        <dbReference type="ARBA" id="ARBA00023012"/>
    </source>
</evidence>
<dbReference type="InterPro" id="IPR050428">
    <property type="entry name" value="TCS_sensor_his_kinase"/>
</dbReference>
<dbReference type="GO" id="GO:0005886">
    <property type="term" value="C:plasma membrane"/>
    <property type="evidence" value="ECO:0007669"/>
    <property type="project" value="TreeGrafter"/>
</dbReference>
<comment type="subcellular location">
    <subcellularLocation>
        <location evidence="2">Membrane</location>
        <topology evidence="2">Multi-pass membrane protein</topology>
    </subcellularLocation>
</comment>
<keyword evidence="7" id="KW-0547">Nucleotide-binding</keyword>
<evidence type="ECO:0000259" key="14">
    <source>
        <dbReference type="PROSITE" id="PS50109"/>
    </source>
</evidence>
<dbReference type="HOGENOM" id="CLU_000445_89_37_4"/>
<dbReference type="Gene3D" id="3.30.565.10">
    <property type="entry name" value="Histidine kinase-like ATPase, C-terminal domain"/>
    <property type="match status" value="1"/>
</dbReference>
<dbReference type="PRINTS" id="PR00344">
    <property type="entry name" value="BCTRLSENSOR"/>
</dbReference>
<evidence type="ECO:0000256" key="6">
    <source>
        <dbReference type="ARBA" id="ARBA00022692"/>
    </source>
</evidence>
<dbReference type="RefSeq" id="WP_009206735.1">
    <property type="nucleotide sequence ID" value="NC_022357.1"/>
</dbReference>
<sequence>MNFSNLSLQARLVALMLAAVTLFGVLAGYESYKNALHEVDEIFDAQLAQLGQTLLAVASHADDDETKNTGQAVHKYQQTIAFQVWATEEGSPRLILHSGTAPAALPAPLPPEGYSEGQWQGKQWRFYRQRDTRRNIEVMVGQTGMARNELAREVAWHNVAPFLFGIPLLAFAALMAISFGLRPLRKLAQELNLRSPERLDPIHLEDTPKEIKPVLDALSQLLTRVAATLENERRFTSDAAHELRTPLAALRAQVQAAMLTENSAERLESLHKALQGMDRMSHLVGQLLTLARLDELSASTHLEPVDLAAVTRECCAELGPEALARNIELELAAEDRAPISGSPDLLHVLVRNLLDNAIRYTPVGGHIDVAIQALNNSTHQLEVCDSGPGVPDEQLTQLGQRFSRFSPTQVEGVGLGLSIALRIAEIHQARIAFSRATTAGGLRVSAEFPPPSH</sequence>
<keyword evidence="10 13" id="KW-1133">Transmembrane helix</keyword>
<dbReference type="SUPFAM" id="SSF47384">
    <property type="entry name" value="Homodimeric domain of signal transducing histidine kinase"/>
    <property type="match status" value="1"/>
</dbReference>
<dbReference type="KEGG" id="sdr:SCD_n00471"/>
<organism evidence="15 16">
    <name type="scientific">Sulfuricella denitrificans (strain DSM 22764 / NBRC 105220 / skB26)</name>
    <dbReference type="NCBI Taxonomy" id="1163617"/>
    <lineage>
        <taxon>Bacteria</taxon>
        <taxon>Pseudomonadati</taxon>
        <taxon>Pseudomonadota</taxon>
        <taxon>Betaproteobacteria</taxon>
        <taxon>Nitrosomonadales</taxon>
        <taxon>Sulfuricellaceae</taxon>
        <taxon>Sulfuricella</taxon>
    </lineage>
</organism>
<dbReference type="EMBL" id="AP013066">
    <property type="protein sequence ID" value="BAN34319.1"/>
    <property type="molecule type" value="Genomic_DNA"/>
</dbReference>
<evidence type="ECO:0000256" key="13">
    <source>
        <dbReference type="SAM" id="Phobius"/>
    </source>
</evidence>
<dbReference type="SMART" id="SM00388">
    <property type="entry name" value="HisKA"/>
    <property type="match status" value="1"/>
</dbReference>
<comment type="catalytic activity">
    <reaction evidence="1">
        <text>ATP + protein L-histidine = ADP + protein N-phospho-L-histidine.</text>
        <dbReference type="EC" id="2.7.13.3"/>
    </reaction>
</comment>
<evidence type="ECO:0000256" key="1">
    <source>
        <dbReference type="ARBA" id="ARBA00000085"/>
    </source>
</evidence>
<evidence type="ECO:0000256" key="4">
    <source>
        <dbReference type="ARBA" id="ARBA00022553"/>
    </source>
</evidence>
<dbReference type="InterPro" id="IPR013727">
    <property type="entry name" value="2CSK_N"/>
</dbReference>
<evidence type="ECO:0000256" key="2">
    <source>
        <dbReference type="ARBA" id="ARBA00004141"/>
    </source>
</evidence>
<evidence type="ECO:0000256" key="12">
    <source>
        <dbReference type="ARBA" id="ARBA00023136"/>
    </source>
</evidence>
<dbReference type="InterPro" id="IPR036097">
    <property type="entry name" value="HisK_dim/P_sf"/>
</dbReference>
<dbReference type="InterPro" id="IPR003594">
    <property type="entry name" value="HATPase_dom"/>
</dbReference>
<feature type="domain" description="Histidine kinase" evidence="14">
    <location>
        <begin position="238"/>
        <end position="452"/>
    </location>
</feature>
<keyword evidence="12 13" id="KW-0472">Membrane</keyword>
<evidence type="ECO:0000313" key="16">
    <source>
        <dbReference type="Proteomes" id="UP000015559"/>
    </source>
</evidence>
<dbReference type="STRING" id="1163617.SCD_n00471"/>
<dbReference type="CDD" id="cd00082">
    <property type="entry name" value="HisKA"/>
    <property type="match status" value="1"/>
</dbReference>
<dbReference type="Gene3D" id="1.20.5.1040">
    <property type="entry name" value="Sensor protein qsec"/>
    <property type="match status" value="1"/>
</dbReference>
<evidence type="ECO:0000313" key="15">
    <source>
        <dbReference type="EMBL" id="BAN34319.1"/>
    </source>
</evidence>
<dbReference type="eggNOG" id="COG0642">
    <property type="taxonomic scope" value="Bacteria"/>
</dbReference>
<evidence type="ECO:0000256" key="7">
    <source>
        <dbReference type="ARBA" id="ARBA00022741"/>
    </source>
</evidence>
<dbReference type="InterPro" id="IPR036890">
    <property type="entry name" value="HATPase_C_sf"/>
</dbReference>
<dbReference type="InterPro" id="IPR004358">
    <property type="entry name" value="Sig_transdc_His_kin-like_C"/>
</dbReference>
<evidence type="ECO:0000256" key="9">
    <source>
        <dbReference type="ARBA" id="ARBA00022840"/>
    </source>
</evidence>
<proteinExistence type="predicted"/>
<dbReference type="OrthoDB" id="8583694at2"/>
<gene>
    <name evidence="15" type="ORF">SCD_n00471</name>
</gene>
<protein>
    <recommendedName>
        <fullName evidence="3">histidine kinase</fullName>
        <ecNumber evidence="3">2.7.13.3</ecNumber>
    </recommendedName>
</protein>
<dbReference type="Proteomes" id="UP000015559">
    <property type="component" value="Chromosome"/>
</dbReference>
<dbReference type="PROSITE" id="PS50109">
    <property type="entry name" value="HIS_KIN"/>
    <property type="match status" value="1"/>
</dbReference>
<keyword evidence="6 13" id="KW-0812">Transmembrane</keyword>
<evidence type="ECO:0000256" key="8">
    <source>
        <dbReference type="ARBA" id="ARBA00022777"/>
    </source>
</evidence>
<keyword evidence="9" id="KW-0067">ATP-binding</keyword>
<keyword evidence="4" id="KW-0597">Phosphoprotein</keyword>
<dbReference type="Pfam" id="PF08521">
    <property type="entry name" value="2CSK_N"/>
    <property type="match status" value="1"/>
</dbReference>
<evidence type="ECO:0000256" key="10">
    <source>
        <dbReference type="ARBA" id="ARBA00022989"/>
    </source>
</evidence>
<dbReference type="AlphaFoldDB" id="S6AIH4"/>
<feature type="transmembrane region" description="Helical" evidence="13">
    <location>
        <begin position="162"/>
        <end position="181"/>
    </location>
</feature>
<dbReference type="Gene3D" id="1.10.287.130">
    <property type="match status" value="1"/>
</dbReference>
<dbReference type="Pfam" id="PF00512">
    <property type="entry name" value="HisKA"/>
    <property type="match status" value="1"/>
</dbReference>
<keyword evidence="16" id="KW-1185">Reference proteome</keyword>
<dbReference type="InterPro" id="IPR005467">
    <property type="entry name" value="His_kinase_dom"/>
</dbReference>
<accession>S6AIH4</accession>